<dbReference type="EMBL" id="VIWU01000001">
    <property type="protein sequence ID" value="TWF80289.1"/>
    <property type="molecule type" value="Genomic_DNA"/>
</dbReference>
<protein>
    <submittedName>
        <fullName evidence="1">Uncharacterized protein</fullName>
    </submittedName>
</protein>
<proteinExistence type="predicted"/>
<organism evidence="1 2">
    <name type="scientific">Pseudonocardia hierapolitana</name>
    <dbReference type="NCBI Taxonomy" id="1128676"/>
    <lineage>
        <taxon>Bacteria</taxon>
        <taxon>Bacillati</taxon>
        <taxon>Actinomycetota</taxon>
        <taxon>Actinomycetes</taxon>
        <taxon>Pseudonocardiales</taxon>
        <taxon>Pseudonocardiaceae</taxon>
        <taxon>Pseudonocardia</taxon>
    </lineage>
</organism>
<dbReference type="AlphaFoldDB" id="A0A561SZK5"/>
<sequence>MPAAKDVQTVAIPAGDWGAVQPPSKMPAALAKFLAP</sequence>
<comment type="caution">
    <text evidence="1">The sequence shown here is derived from an EMBL/GenBank/DDBJ whole genome shotgun (WGS) entry which is preliminary data.</text>
</comment>
<gene>
    <name evidence="1" type="ORF">FHX44_116232</name>
</gene>
<accession>A0A561SZK5</accession>
<keyword evidence="2" id="KW-1185">Reference proteome</keyword>
<reference evidence="1 2" key="1">
    <citation type="submission" date="2019-06" db="EMBL/GenBank/DDBJ databases">
        <title>Sequencing the genomes of 1000 actinobacteria strains.</title>
        <authorList>
            <person name="Klenk H.-P."/>
        </authorList>
    </citation>
    <scope>NUCLEOTIDE SEQUENCE [LARGE SCALE GENOMIC DNA]</scope>
    <source>
        <strain evidence="1 2">DSM 45671</strain>
    </source>
</reference>
<evidence type="ECO:0000313" key="2">
    <source>
        <dbReference type="Proteomes" id="UP000321261"/>
    </source>
</evidence>
<dbReference type="Proteomes" id="UP000321261">
    <property type="component" value="Unassembled WGS sequence"/>
</dbReference>
<name>A0A561SZK5_9PSEU</name>
<evidence type="ECO:0000313" key="1">
    <source>
        <dbReference type="EMBL" id="TWF80289.1"/>
    </source>
</evidence>